<protein>
    <submittedName>
        <fullName evidence="1">Uncharacterized protein</fullName>
    </submittedName>
</protein>
<reference evidence="1" key="1">
    <citation type="journal article" date="2021" name="Proc. Natl. Acad. Sci. U.S.A.">
        <title>A Catalog of Tens of Thousands of Viruses from Human Metagenomes Reveals Hidden Associations with Chronic Diseases.</title>
        <authorList>
            <person name="Tisza M.J."/>
            <person name="Buck C.B."/>
        </authorList>
    </citation>
    <scope>NUCLEOTIDE SEQUENCE</scope>
    <source>
        <strain evidence="1">CtWhx86</strain>
    </source>
</reference>
<name>A0A8S5QPY3_9CAUD</name>
<organism evidence="1">
    <name type="scientific">Siphoviridae sp. ctWhx86</name>
    <dbReference type="NCBI Taxonomy" id="2826362"/>
    <lineage>
        <taxon>Viruses</taxon>
        <taxon>Duplodnaviria</taxon>
        <taxon>Heunggongvirae</taxon>
        <taxon>Uroviricota</taxon>
        <taxon>Caudoviricetes</taxon>
    </lineage>
</organism>
<accession>A0A8S5QPY3</accession>
<dbReference type="EMBL" id="BK015702">
    <property type="protein sequence ID" value="DAE20821.1"/>
    <property type="molecule type" value="Genomic_DNA"/>
</dbReference>
<sequence>MSELSNNILNAMSIVSSKIAQSQKADITSVYVICDNSNAALGEYKVSLSKEGSTAVFPVYK</sequence>
<proteinExistence type="predicted"/>
<evidence type="ECO:0000313" key="1">
    <source>
        <dbReference type="EMBL" id="DAE20821.1"/>
    </source>
</evidence>